<protein>
    <submittedName>
        <fullName evidence="1">Uncharacterized protein</fullName>
    </submittedName>
</protein>
<evidence type="ECO:0000313" key="2">
    <source>
        <dbReference type="Proteomes" id="UP000298615"/>
    </source>
</evidence>
<dbReference type="RefSeq" id="WP_136953056.1">
    <property type="nucleotide sequence ID" value="NZ_CP039712.1"/>
</dbReference>
<organism evidence="1 2">
    <name type="scientific">Vagococcus zengguangii</name>
    <dbReference type="NCBI Taxonomy" id="2571750"/>
    <lineage>
        <taxon>Bacteria</taxon>
        <taxon>Bacillati</taxon>
        <taxon>Bacillota</taxon>
        <taxon>Bacilli</taxon>
        <taxon>Lactobacillales</taxon>
        <taxon>Enterococcaceae</taxon>
        <taxon>Vagococcus</taxon>
    </lineage>
</organism>
<dbReference type="KEGG" id="vao:FA707_04250"/>
<gene>
    <name evidence="1" type="ORF">FA707_04250</name>
</gene>
<proteinExistence type="predicted"/>
<reference evidence="1 2" key="1">
    <citation type="submission" date="2019-04" db="EMBL/GenBank/DDBJ databases">
        <title>Vagococcus sp. nov., isolated from faeces of yaks (Bos grunniens).</title>
        <authorList>
            <person name="Ge Y."/>
        </authorList>
    </citation>
    <scope>NUCLEOTIDE SEQUENCE [LARGE SCALE GENOMIC DNA]</scope>
    <source>
        <strain evidence="1 2">MN-17</strain>
    </source>
</reference>
<name>A0A4D7CVA5_9ENTE</name>
<evidence type="ECO:0000313" key="1">
    <source>
        <dbReference type="EMBL" id="QCI86221.1"/>
    </source>
</evidence>
<dbReference type="EMBL" id="CP039712">
    <property type="protein sequence ID" value="QCI86221.1"/>
    <property type="molecule type" value="Genomic_DNA"/>
</dbReference>
<dbReference type="Proteomes" id="UP000298615">
    <property type="component" value="Chromosome"/>
</dbReference>
<dbReference type="AlphaFoldDB" id="A0A4D7CVA5"/>
<accession>A0A4D7CVA5</accession>
<keyword evidence="2" id="KW-1185">Reference proteome</keyword>
<sequence length="67" mass="8076">MTGIRRLFFIFFTLLAGIFLGAFGLKLALIISIPLFVTLVVLWDEKKYELKNEQMNYYQQHYYEDYQ</sequence>